<dbReference type="Proteomes" id="UP001154282">
    <property type="component" value="Unassembled WGS sequence"/>
</dbReference>
<name>A0AAV0KPQ3_9ROSI</name>
<keyword evidence="3" id="KW-1185">Reference proteome</keyword>
<dbReference type="PANTHER" id="PTHR46033:SF8">
    <property type="entry name" value="PROTEIN MAINTENANCE OF MERISTEMS-LIKE"/>
    <property type="match status" value="1"/>
</dbReference>
<comment type="caution">
    <text evidence="2">The sequence shown here is derived from an EMBL/GenBank/DDBJ whole genome shotgun (WGS) entry which is preliminary data.</text>
</comment>
<dbReference type="InterPro" id="IPR019557">
    <property type="entry name" value="AminoTfrase-like_pln_mobile"/>
</dbReference>
<dbReference type="PANTHER" id="PTHR46033">
    <property type="entry name" value="PROTEIN MAIN-LIKE 2"/>
    <property type="match status" value="1"/>
</dbReference>
<dbReference type="GO" id="GO:0010073">
    <property type="term" value="P:meristem maintenance"/>
    <property type="evidence" value="ECO:0007669"/>
    <property type="project" value="InterPro"/>
</dbReference>
<protein>
    <recommendedName>
        <fullName evidence="1">Aminotransferase-like plant mobile domain-containing protein</fullName>
    </recommendedName>
</protein>
<feature type="non-terminal residue" evidence="2">
    <location>
        <position position="1"/>
    </location>
</feature>
<dbReference type="AlphaFoldDB" id="A0AAV0KPQ3"/>
<sequence>GNLSWASACLAHIYRSLCNATSKAIKEIDGAMFIVHIWAWEHLPWIAPVSDPDKEWVGDHPYRLQAYGCRWLGQTTCDNLGEHKLEEYRRRLDHLWEAKITFDPHLHGKVRGSFATSP</sequence>
<proteinExistence type="predicted"/>
<organism evidence="2 3">
    <name type="scientific">Linum tenue</name>
    <dbReference type="NCBI Taxonomy" id="586396"/>
    <lineage>
        <taxon>Eukaryota</taxon>
        <taxon>Viridiplantae</taxon>
        <taxon>Streptophyta</taxon>
        <taxon>Embryophyta</taxon>
        <taxon>Tracheophyta</taxon>
        <taxon>Spermatophyta</taxon>
        <taxon>Magnoliopsida</taxon>
        <taxon>eudicotyledons</taxon>
        <taxon>Gunneridae</taxon>
        <taxon>Pentapetalae</taxon>
        <taxon>rosids</taxon>
        <taxon>fabids</taxon>
        <taxon>Malpighiales</taxon>
        <taxon>Linaceae</taxon>
        <taxon>Linum</taxon>
    </lineage>
</organism>
<dbReference type="Pfam" id="PF10536">
    <property type="entry name" value="PMD"/>
    <property type="match status" value="1"/>
</dbReference>
<dbReference type="EMBL" id="CAMGYJ010000005">
    <property type="protein sequence ID" value="CAI0424132.1"/>
    <property type="molecule type" value="Genomic_DNA"/>
</dbReference>
<evidence type="ECO:0000259" key="1">
    <source>
        <dbReference type="Pfam" id="PF10536"/>
    </source>
</evidence>
<accession>A0AAV0KPQ3</accession>
<evidence type="ECO:0000313" key="2">
    <source>
        <dbReference type="EMBL" id="CAI0424132.1"/>
    </source>
</evidence>
<feature type="domain" description="Aminotransferase-like plant mobile" evidence="1">
    <location>
        <begin position="2"/>
        <end position="107"/>
    </location>
</feature>
<gene>
    <name evidence="2" type="ORF">LITE_LOCUS19807</name>
</gene>
<reference evidence="2" key="1">
    <citation type="submission" date="2022-08" db="EMBL/GenBank/DDBJ databases">
        <authorList>
            <person name="Gutierrez-Valencia J."/>
        </authorList>
    </citation>
    <scope>NUCLEOTIDE SEQUENCE</scope>
</reference>
<evidence type="ECO:0000313" key="3">
    <source>
        <dbReference type="Proteomes" id="UP001154282"/>
    </source>
</evidence>
<dbReference type="InterPro" id="IPR044824">
    <property type="entry name" value="MAIN-like"/>
</dbReference>